<dbReference type="EMBL" id="LDQC01000178">
    <property type="protein sequence ID" value="KTR01055.1"/>
    <property type="molecule type" value="Genomic_DNA"/>
</dbReference>
<sequence>MRRLLGYISAGFDNRALSDATAEVWSEELPDVTFDVAKEAVRRHFRKPSPRPYLSLDVLMEEIRVLTRQTTTAIEEDVRSAKARGLLDASWPAREPLPAPVAQRLAEARQAFAKQAAAIESRVIENPRSLGELGRLGKDVPR</sequence>
<evidence type="ECO:0008006" key="3">
    <source>
        <dbReference type="Google" id="ProtNLM"/>
    </source>
</evidence>
<evidence type="ECO:0000313" key="1">
    <source>
        <dbReference type="EMBL" id="KTR01055.1"/>
    </source>
</evidence>
<dbReference type="STRING" id="33881.NS184_17095"/>
<evidence type="ECO:0000313" key="2">
    <source>
        <dbReference type="Proteomes" id="UP000078252"/>
    </source>
</evidence>
<dbReference type="AlphaFoldDB" id="A0A175RDW1"/>
<organism evidence="1 2">
    <name type="scientific">Curtobacterium luteum</name>
    <dbReference type="NCBI Taxonomy" id="33881"/>
    <lineage>
        <taxon>Bacteria</taxon>
        <taxon>Bacillati</taxon>
        <taxon>Actinomycetota</taxon>
        <taxon>Actinomycetes</taxon>
        <taxon>Micrococcales</taxon>
        <taxon>Microbacteriaceae</taxon>
        <taxon>Curtobacterium</taxon>
    </lineage>
</organism>
<comment type="caution">
    <text evidence="1">The sequence shown here is derived from an EMBL/GenBank/DDBJ whole genome shotgun (WGS) entry which is preliminary data.</text>
</comment>
<reference evidence="1 2" key="1">
    <citation type="journal article" date="2016" name="Front. Microbiol.">
        <title>Genomic Resource of Rice Seed Associated Bacteria.</title>
        <authorList>
            <person name="Midha S."/>
            <person name="Bansal K."/>
            <person name="Sharma S."/>
            <person name="Kumar N."/>
            <person name="Patil P.P."/>
            <person name="Chaudhry V."/>
            <person name="Patil P.B."/>
        </authorList>
    </citation>
    <scope>NUCLEOTIDE SEQUENCE [LARGE SCALE GENOMIC DNA]</scope>
    <source>
        <strain evidence="1 2">NS184</strain>
    </source>
</reference>
<dbReference type="PATRIC" id="fig|33881.3.peg.665"/>
<gene>
    <name evidence="1" type="ORF">NS184_17095</name>
</gene>
<name>A0A175RDW1_9MICO</name>
<accession>A0A175RDW1</accession>
<protein>
    <recommendedName>
        <fullName evidence="3">Replicative helicase inhibitor G39P N-terminal domain-containing protein</fullName>
    </recommendedName>
</protein>
<dbReference type="Proteomes" id="UP000078252">
    <property type="component" value="Unassembled WGS sequence"/>
</dbReference>
<proteinExistence type="predicted"/>